<protein>
    <submittedName>
        <fullName evidence="2">Rpn family recombination-promoting nuclease/putative transposase</fullName>
    </submittedName>
</protein>
<gene>
    <name evidence="2" type="ORF">V0288_14605</name>
</gene>
<organism evidence="2 3">
    <name type="scientific">Pannus brasiliensis CCIBt3594</name>
    <dbReference type="NCBI Taxonomy" id="1427578"/>
    <lineage>
        <taxon>Bacteria</taxon>
        <taxon>Bacillati</taxon>
        <taxon>Cyanobacteriota</taxon>
        <taxon>Cyanophyceae</taxon>
        <taxon>Oscillatoriophycideae</taxon>
        <taxon>Chroococcales</taxon>
        <taxon>Microcystaceae</taxon>
        <taxon>Pannus</taxon>
    </lineage>
</organism>
<accession>A0AAW9QMQ0</accession>
<dbReference type="EMBL" id="JBAFSM010000027">
    <property type="protein sequence ID" value="MEG3438358.1"/>
    <property type="molecule type" value="Genomic_DNA"/>
</dbReference>
<keyword evidence="3" id="KW-1185">Reference proteome</keyword>
<proteinExistence type="predicted"/>
<dbReference type="Proteomes" id="UP001328733">
    <property type="component" value="Unassembled WGS sequence"/>
</dbReference>
<reference evidence="2 3" key="1">
    <citation type="submission" date="2024-01" db="EMBL/GenBank/DDBJ databases">
        <title>Genomic insights into the taxonomy and metabolism of the cyanobacterium Pannus brasiliensis CCIBt3594.</title>
        <authorList>
            <person name="Machado M."/>
            <person name="Botero N.B."/>
            <person name="Andreote A.P.D."/>
            <person name="Feitosa A.M.T."/>
            <person name="Popin R."/>
            <person name="Sivonen K."/>
            <person name="Fiore M.F."/>
        </authorList>
    </citation>
    <scope>NUCLEOTIDE SEQUENCE [LARGE SCALE GENOMIC DNA]</scope>
    <source>
        <strain evidence="2 3">CCIBt3594</strain>
    </source>
</reference>
<dbReference type="RefSeq" id="WP_332865838.1">
    <property type="nucleotide sequence ID" value="NZ_JBAFSM010000027.1"/>
</dbReference>
<evidence type="ECO:0000313" key="3">
    <source>
        <dbReference type="Proteomes" id="UP001328733"/>
    </source>
</evidence>
<dbReference type="PANTHER" id="PTHR34613:SF1">
    <property type="entry name" value="SLL6017 PROTEIN"/>
    <property type="match status" value="1"/>
</dbReference>
<evidence type="ECO:0000256" key="1">
    <source>
        <dbReference type="SAM" id="MobiDB-lite"/>
    </source>
</evidence>
<sequence length="307" mass="35106">MTKKADIGSKRLIGLDPDSWVRWVTGIAGITATEIIDSDFQWLSRESDVLVRVYSPATEREFLVLNELQLRYNDRMPRRIRAYAALAEEKYELPTYPVLVNILPPSGDTVIVDRYESSCEGLIARQDYRVINLWEVDAMEVFDRPLPSLLPFVPILQGGGEETRVREALRRLRQDERLDELEPLLAFFATFVLESRIVQQIMRWDMAVLLESPWYNEILKEGEKRGRQEGLQEGRQEGLQEGRQEGLQEGRQEGLLSGIATVLEIKFGAEGLELLPEIEGIESVETLEAILSALKTANSIEQIRDIY</sequence>
<evidence type="ECO:0000313" key="2">
    <source>
        <dbReference type="EMBL" id="MEG3438358.1"/>
    </source>
</evidence>
<name>A0AAW9QMQ0_9CHRO</name>
<dbReference type="AlphaFoldDB" id="A0AAW9QMQ0"/>
<feature type="region of interest" description="Disordered" evidence="1">
    <location>
        <begin position="226"/>
        <end position="247"/>
    </location>
</feature>
<comment type="caution">
    <text evidence="2">The sequence shown here is derived from an EMBL/GenBank/DDBJ whole genome shotgun (WGS) entry which is preliminary data.</text>
</comment>
<dbReference type="PANTHER" id="PTHR34613">
    <property type="entry name" value="SLL0800 PROTEIN"/>
    <property type="match status" value="1"/>
</dbReference>